<dbReference type="GO" id="GO:0005886">
    <property type="term" value="C:plasma membrane"/>
    <property type="evidence" value="ECO:0007669"/>
    <property type="project" value="TreeGrafter"/>
</dbReference>
<accession>A0A2S0MSI0</accession>
<keyword evidence="3" id="KW-0812">Transmembrane</keyword>
<dbReference type="PANTHER" id="PTHR30531">
    <property type="entry name" value="FLAGELLAR BIOSYNTHETIC PROTEIN FLHB"/>
    <property type="match status" value="1"/>
</dbReference>
<feature type="compositionally biased region" description="Basic and acidic residues" evidence="2">
    <location>
        <begin position="227"/>
        <end position="244"/>
    </location>
</feature>
<gene>
    <name evidence="4" type="ORF">C6Y53_14855</name>
</gene>
<feature type="transmembrane region" description="Helical" evidence="3">
    <location>
        <begin position="41"/>
        <end position="67"/>
    </location>
</feature>
<dbReference type="InterPro" id="IPR006135">
    <property type="entry name" value="T3SS_substrate_exporter"/>
</dbReference>
<dbReference type="GO" id="GO:0009306">
    <property type="term" value="P:protein secretion"/>
    <property type="evidence" value="ECO:0007669"/>
    <property type="project" value="InterPro"/>
</dbReference>
<keyword evidence="3" id="KW-1133">Transmembrane helix</keyword>
<comment type="similarity">
    <text evidence="1">Belongs to the type III secretion exporter family.</text>
</comment>
<organism evidence="4 5">
    <name type="scientific">Pukyongiella litopenaei</name>
    <dbReference type="NCBI Taxonomy" id="2605946"/>
    <lineage>
        <taxon>Bacteria</taxon>
        <taxon>Pseudomonadati</taxon>
        <taxon>Pseudomonadota</taxon>
        <taxon>Alphaproteobacteria</taxon>
        <taxon>Rhodobacterales</taxon>
        <taxon>Paracoccaceae</taxon>
        <taxon>Pukyongiella</taxon>
    </lineage>
</organism>
<keyword evidence="3" id="KW-0472">Membrane</keyword>
<keyword evidence="5" id="KW-1185">Reference proteome</keyword>
<evidence type="ECO:0000256" key="2">
    <source>
        <dbReference type="SAM" id="MobiDB-lite"/>
    </source>
</evidence>
<keyword evidence="4" id="KW-0966">Cell projection</keyword>
<proteinExistence type="inferred from homology"/>
<reference evidence="5" key="1">
    <citation type="submission" date="2018-03" db="EMBL/GenBank/DDBJ databases">
        <title>Genomic analysis of the strain SH-1 isolated from shrimp intestine.</title>
        <authorList>
            <person name="Kim Y.-S."/>
            <person name="Kim S.-E."/>
            <person name="Kim K.-H."/>
        </authorList>
    </citation>
    <scope>NUCLEOTIDE SEQUENCE [LARGE SCALE GENOMIC DNA]</scope>
    <source>
        <strain evidence="5">SH-1</strain>
    </source>
</reference>
<dbReference type="AlphaFoldDB" id="A0A2S0MSI0"/>
<evidence type="ECO:0000256" key="3">
    <source>
        <dbReference type="SAM" id="Phobius"/>
    </source>
</evidence>
<dbReference type="KEGG" id="thas:C6Y53_14855"/>
<dbReference type="Pfam" id="PF01312">
    <property type="entry name" value="Bac_export_2"/>
    <property type="match status" value="1"/>
</dbReference>
<feature type="compositionally biased region" description="Basic and acidic residues" evidence="2">
    <location>
        <begin position="9"/>
        <end position="25"/>
    </location>
</feature>
<protein>
    <submittedName>
        <fullName evidence="4">Flagellar biosynthesis protein FlhB</fullName>
    </submittedName>
</protein>
<dbReference type="SUPFAM" id="SSF160544">
    <property type="entry name" value="EscU C-terminal domain-like"/>
    <property type="match status" value="1"/>
</dbReference>
<dbReference type="RefSeq" id="WP_106473159.1">
    <property type="nucleotide sequence ID" value="NZ_CP027665.1"/>
</dbReference>
<feature type="region of interest" description="Disordered" evidence="2">
    <location>
        <begin position="1"/>
        <end position="25"/>
    </location>
</feature>
<feature type="transmembrane region" description="Helical" evidence="3">
    <location>
        <begin position="197"/>
        <end position="218"/>
    </location>
</feature>
<dbReference type="PRINTS" id="PR00950">
    <property type="entry name" value="TYPE3IMSPROT"/>
</dbReference>
<feature type="transmembrane region" description="Helical" evidence="3">
    <location>
        <begin position="157"/>
        <end position="177"/>
    </location>
</feature>
<feature type="transmembrane region" description="Helical" evidence="3">
    <location>
        <begin position="87"/>
        <end position="114"/>
    </location>
</feature>
<keyword evidence="4" id="KW-0969">Cilium</keyword>
<dbReference type="Gene3D" id="3.40.1690.10">
    <property type="entry name" value="secretion proteins EscU"/>
    <property type="match status" value="1"/>
</dbReference>
<sequence>MSGEEEDGADKSFEPTPEKLRKARERGEIARSADLSVAASYAGFLLAASVLGAASIGDLGTALMVLLDRPDRLAPLFFDGPARAPAGGLMAATAAAVTPWFLLPALAVLVSILAQRGLVFVPTKIAPKASRLSIISNARNKYGRAGLFEFFKSSVKLLLYSGCLGLYLAARAPQILASAGTDPRTAVAMLGISCVEFLLPVLAIAACIGGIDAVWQHLEHRRKNRMTRKEITDETRDAEGDPHMKQQRRQRGQEIASGQMIAAVPKADVVIVNPTHYAVALKWSRAPGSAPECVAKGVDEIAAAIRGAAAGAGVPIHHDPPTARALHATTDIGAEIPETLYAAVAAAIRFAETMRQKAKSRI</sequence>
<evidence type="ECO:0000256" key="1">
    <source>
        <dbReference type="ARBA" id="ARBA00010690"/>
    </source>
</evidence>
<evidence type="ECO:0000313" key="5">
    <source>
        <dbReference type="Proteomes" id="UP000237655"/>
    </source>
</evidence>
<dbReference type="EMBL" id="CP027665">
    <property type="protein sequence ID" value="AVO38849.1"/>
    <property type="molecule type" value="Genomic_DNA"/>
</dbReference>
<dbReference type="Proteomes" id="UP000237655">
    <property type="component" value="Chromosome"/>
</dbReference>
<dbReference type="PANTHER" id="PTHR30531:SF12">
    <property type="entry name" value="FLAGELLAR BIOSYNTHETIC PROTEIN FLHB"/>
    <property type="match status" value="1"/>
</dbReference>
<evidence type="ECO:0000313" key="4">
    <source>
        <dbReference type="EMBL" id="AVO38849.1"/>
    </source>
</evidence>
<keyword evidence="4" id="KW-0282">Flagellum</keyword>
<dbReference type="Gene3D" id="6.10.250.2080">
    <property type="match status" value="1"/>
</dbReference>
<dbReference type="InterPro" id="IPR029025">
    <property type="entry name" value="T3SS_substrate_exporter_C"/>
</dbReference>
<name>A0A2S0MSI0_9RHOB</name>
<feature type="region of interest" description="Disordered" evidence="2">
    <location>
        <begin position="227"/>
        <end position="256"/>
    </location>
</feature>